<keyword evidence="1" id="KW-1133">Transmembrane helix</keyword>
<dbReference type="EMBL" id="DRVT01000009">
    <property type="protein sequence ID" value="HHI48684.1"/>
    <property type="molecule type" value="Genomic_DNA"/>
</dbReference>
<evidence type="ECO:0000256" key="1">
    <source>
        <dbReference type="SAM" id="Phobius"/>
    </source>
</evidence>
<protein>
    <submittedName>
        <fullName evidence="2">Uncharacterized protein</fullName>
    </submittedName>
</protein>
<proteinExistence type="predicted"/>
<keyword evidence="1" id="KW-0472">Membrane</keyword>
<organism evidence="2">
    <name type="scientific">Candidatus Methanosuratincola petrocarbonis</name>
    <name type="common">ex Vanwonterghem et al. 2016</name>
    <dbReference type="NCBI Taxonomy" id="1867261"/>
    <lineage>
        <taxon>Archaea</taxon>
        <taxon>Thermoproteota</taxon>
        <taxon>Methanosuratincolia</taxon>
        <taxon>Candidatus Methanomethylicales</taxon>
        <taxon>Candidatus Methanomethylicaceae</taxon>
        <taxon>Candidatus Methanosuratincola (ex Vanwonterghem et al. 2016)</taxon>
    </lineage>
</organism>
<keyword evidence="1" id="KW-0812">Transmembrane</keyword>
<sequence length="299" mass="32431">MTKEKPRRKKKDQPSNKAKVIGILIIAALVVSTIGIFLTGGPKTTPLPSPQNFKSQDWMSYIPADAYEFRFLNITKLSAFPDLLSSTVLSISDPAIQVNLSEITFGVDLIYSNYAGVSILGIGESARERVFGALQSSNITPSYSHGIPVYKIPASNGSATSDAWLCIYNNSLLYSEGDTAAYQAIDSIIGNSQLLFDNDSYKTGYLLATGGSDTFVVSYYRASSNQFNISWVMSAAFGTTSIVKHDVFSFPSRELASAQYSAVVKNVIGNASAVYLSGPYMLAVDTYPLSDIRYVLMSL</sequence>
<accession>A0A7J3UY36</accession>
<comment type="caution">
    <text evidence="2">The sequence shown here is derived from an EMBL/GenBank/DDBJ whole genome shotgun (WGS) entry which is preliminary data.</text>
</comment>
<feature type="transmembrane region" description="Helical" evidence="1">
    <location>
        <begin position="20"/>
        <end position="40"/>
    </location>
</feature>
<dbReference type="AlphaFoldDB" id="A0A7J3UY36"/>
<evidence type="ECO:0000313" key="2">
    <source>
        <dbReference type="EMBL" id="HHI48684.1"/>
    </source>
</evidence>
<gene>
    <name evidence="2" type="ORF">ENL91_00765</name>
</gene>
<name>A0A7J3UY36_9CREN</name>
<reference evidence="2" key="1">
    <citation type="journal article" date="2020" name="mSystems">
        <title>Genome- and Community-Level Interaction Insights into Carbon Utilization and Element Cycling Functions of Hydrothermarchaeota in Hydrothermal Sediment.</title>
        <authorList>
            <person name="Zhou Z."/>
            <person name="Liu Y."/>
            <person name="Xu W."/>
            <person name="Pan J."/>
            <person name="Luo Z.H."/>
            <person name="Li M."/>
        </authorList>
    </citation>
    <scope>NUCLEOTIDE SEQUENCE [LARGE SCALE GENOMIC DNA]</scope>
    <source>
        <strain evidence="2">SpSt-1038</strain>
    </source>
</reference>